<feature type="transmembrane region" description="Helical" evidence="1">
    <location>
        <begin position="7"/>
        <end position="29"/>
    </location>
</feature>
<proteinExistence type="predicted"/>
<dbReference type="FunFam" id="3.30.70.270:FF:000001">
    <property type="entry name" value="Diguanylate cyclase domain protein"/>
    <property type="match status" value="1"/>
</dbReference>
<dbReference type="Pfam" id="PF00990">
    <property type="entry name" value="GGDEF"/>
    <property type="match status" value="1"/>
</dbReference>
<dbReference type="GO" id="GO:0052621">
    <property type="term" value="F:diguanylate cyclase activity"/>
    <property type="evidence" value="ECO:0007669"/>
    <property type="project" value="TreeGrafter"/>
</dbReference>
<dbReference type="SUPFAM" id="SSF55073">
    <property type="entry name" value="Nucleotide cyclase"/>
    <property type="match status" value="1"/>
</dbReference>
<reference evidence="3 4" key="1">
    <citation type="submission" date="2018-10" db="EMBL/GenBank/DDBJ databases">
        <authorList>
            <person name="Zhang X."/>
        </authorList>
    </citation>
    <scope>NUCLEOTIDE SEQUENCE [LARGE SCALE GENOMIC DNA]</scope>
    <source>
        <strain evidence="3 4">SK-G1</strain>
    </source>
</reference>
<dbReference type="PANTHER" id="PTHR45138">
    <property type="entry name" value="REGULATORY COMPONENTS OF SENSORY TRANSDUCTION SYSTEM"/>
    <property type="match status" value="1"/>
</dbReference>
<keyword evidence="1" id="KW-0812">Transmembrane</keyword>
<keyword evidence="1" id="KW-0472">Membrane</keyword>
<feature type="transmembrane region" description="Helical" evidence="1">
    <location>
        <begin position="35"/>
        <end position="54"/>
    </location>
</feature>
<dbReference type="InterPro" id="IPR043128">
    <property type="entry name" value="Rev_trsase/Diguanyl_cyclase"/>
</dbReference>
<organism evidence="3 4">
    <name type="scientific">Biomaibacter acetigenes</name>
    <dbReference type="NCBI Taxonomy" id="2316383"/>
    <lineage>
        <taxon>Bacteria</taxon>
        <taxon>Bacillati</taxon>
        <taxon>Bacillota</taxon>
        <taxon>Clostridia</taxon>
        <taxon>Thermosediminibacterales</taxon>
        <taxon>Tepidanaerobacteraceae</taxon>
        <taxon>Biomaibacter</taxon>
    </lineage>
</organism>
<dbReference type="PANTHER" id="PTHR45138:SF9">
    <property type="entry name" value="DIGUANYLATE CYCLASE DGCM-RELATED"/>
    <property type="match status" value="1"/>
</dbReference>
<keyword evidence="4" id="KW-1185">Reference proteome</keyword>
<dbReference type="PROSITE" id="PS50887">
    <property type="entry name" value="GGDEF"/>
    <property type="match status" value="1"/>
</dbReference>
<dbReference type="Gene3D" id="3.30.70.270">
    <property type="match status" value="1"/>
</dbReference>
<evidence type="ECO:0000259" key="2">
    <source>
        <dbReference type="PROSITE" id="PS50887"/>
    </source>
</evidence>
<name>A0A3G2R427_9FIRM</name>
<dbReference type="InterPro" id="IPR000160">
    <property type="entry name" value="GGDEF_dom"/>
</dbReference>
<gene>
    <name evidence="3" type="ORF">D2962_05830</name>
</gene>
<dbReference type="RefSeq" id="WP_122014439.1">
    <property type="nucleotide sequence ID" value="NZ_CP033169.1"/>
</dbReference>
<feature type="domain" description="GGDEF" evidence="2">
    <location>
        <begin position="100"/>
        <end position="230"/>
    </location>
</feature>
<dbReference type="SMART" id="SM00267">
    <property type="entry name" value="GGDEF"/>
    <property type="match status" value="1"/>
</dbReference>
<dbReference type="NCBIfam" id="TIGR00254">
    <property type="entry name" value="GGDEF"/>
    <property type="match status" value="1"/>
</dbReference>
<dbReference type="InterPro" id="IPR050469">
    <property type="entry name" value="Diguanylate_Cyclase"/>
</dbReference>
<dbReference type="CDD" id="cd01949">
    <property type="entry name" value="GGDEF"/>
    <property type="match status" value="1"/>
</dbReference>
<dbReference type="Proteomes" id="UP000280960">
    <property type="component" value="Chromosome"/>
</dbReference>
<dbReference type="KEGG" id="bacg:D2962_05830"/>
<dbReference type="EMBL" id="CP033169">
    <property type="protein sequence ID" value="AYO30196.1"/>
    <property type="molecule type" value="Genomic_DNA"/>
</dbReference>
<protein>
    <submittedName>
        <fullName evidence="3">GGDEF domain-containing protein</fullName>
    </submittedName>
</protein>
<dbReference type="AlphaFoldDB" id="A0A3G2R427"/>
<keyword evidence="1" id="KW-1133">Transmembrane helix</keyword>
<accession>A0A3G2R427</accession>
<evidence type="ECO:0000313" key="3">
    <source>
        <dbReference type="EMBL" id="AYO30196.1"/>
    </source>
</evidence>
<evidence type="ECO:0000313" key="4">
    <source>
        <dbReference type="Proteomes" id="UP000280960"/>
    </source>
</evidence>
<dbReference type="InterPro" id="IPR029787">
    <property type="entry name" value="Nucleotide_cyclase"/>
</dbReference>
<sequence>MQNRVMIGLLLYMLMIGIAYGVIFHAIVMPLFNGQLLHCIFMGIIFSFINYAIAHKYYKRYSSLKEENIILRDNIKVDKLTGLLNRRAFDSDIKRIEKSELYSVVFVDIDNFREFNNKFGHQVGDAVLQNVCKVIKSNIRSKDKVYRYGGEEIVIILRDCNKNNAISISEKIRHSISILDNSPFPNITVSMGVASNIEDGYTINDIIRAADFALLAAKNKGKNCVVGYTKQSITRISNKKYIKTDEKTRII</sequence>
<evidence type="ECO:0000256" key="1">
    <source>
        <dbReference type="SAM" id="Phobius"/>
    </source>
</evidence>